<reference evidence="2" key="1">
    <citation type="submission" date="2022-12" db="EMBL/GenBank/DDBJ databases">
        <title>Paracoccus onchidii sp. nov., isolated from a marine invertebrate from the South China Sea.</title>
        <authorList>
            <person name="Xu S."/>
            <person name="Liu Z."/>
            <person name="Xu Y."/>
        </authorList>
    </citation>
    <scope>NUCLEOTIDE SEQUENCE</scope>
    <source>
        <strain evidence="2">Z330</strain>
    </source>
</reference>
<keyword evidence="3" id="KW-1185">Reference proteome</keyword>
<evidence type="ECO:0000259" key="1">
    <source>
        <dbReference type="Pfam" id="PF10544"/>
    </source>
</evidence>
<dbReference type="Proteomes" id="UP001165641">
    <property type="component" value="Unassembled WGS sequence"/>
</dbReference>
<proteinExistence type="predicted"/>
<organism evidence="2 3">
    <name type="scientific">Paracoccus onchidii</name>
    <dbReference type="NCBI Taxonomy" id="3017813"/>
    <lineage>
        <taxon>Bacteria</taxon>
        <taxon>Pseudomonadati</taxon>
        <taxon>Pseudomonadota</taxon>
        <taxon>Alphaproteobacteria</taxon>
        <taxon>Rhodobacterales</taxon>
        <taxon>Paracoccaceae</taxon>
        <taxon>Paracoccus</taxon>
    </lineage>
</organism>
<evidence type="ECO:0000313" key="2">
    <source>
        <dbReference type="EMBL" id="MDB6179059.1"/>
    </source>
</evidence>
<gene>
    <name evidence="2" type="ORF">PAF17_16325</name>
</gene>
<dbReference type="EMBL" id="JAQBIE010000025">
    <property type="protein sequence ID" value="MDB6179059.1"/>
    <property type="molecule type" value="Genomic_DNA"/>
</dbReference>
<evidence type="ECO:0000313" key="3">
    <source>
        <dbReference type="Proteomes" id="UP001165641"/>
    </source>
</evidence>
<feature type="domain" description="Bacteriophage T5 Orf172 DNA-binding" evidence="1">
    <location>
        <begin position="197"/>
        <end position="274"/>
    </location>
</feature>
<dbReference type="InterPro" id="IPR018306">
    <property type="entry name" value="Phage_T5_Orf172_DNA-bd"/>
</dbReference>
<name>A0ABT4ZIN0_9RHOB</name>
<dbReference type="Pfam" id="PF10544">
    <property type="entry name" value="T5orf172"/>
    <property type="match status" value="1"/>
</dbReference>
<dbReference type="RefSeq" id="WP_271890162.1">
    <property type="nucleotide sequence ID" value="NZ_JAQBIE010000025.1"/>
</dbReference>
<sequence>MTGVFYTYVWGSTGKRGGPITFTSKANRTLAIKNTKEGDLVFGVVSRNPGDPAVQIPEEIKGRVISAWQISHSTAATAAFGIEAVNTWDVLDDGGYRWPFALQPIRAWSIGNAPEFKYLAGYTAKTHTQQAITTLQELGDDLSQTLRQLLQESGTELEVMTPRYQTLASRVQRLRQKHPFALNGYAVEPNADAINSIYIATLGKAGRVLKIGHAQNAKQRVDDLNKYRLSSEPQWTLHTDQPIGSVLDAIEAEQYLGQVFAKHRSEPNNNEVFHDLDPLLVLTKLATFRQ</sequence>
<protein>
    <submittedName>
        <fullName evidence="2">GIY-YIG nuclease family protein</fullName>
    </submittedName>
</protein>
<accession>A0ABT4ZIN0</accession>
<comment type="caution">
    <text evidence="2">The sequence shown here is derived from an EMBL/GenBank/DDBJ whole genome shotgun (WGS) entry which is preliminary data.</text>
</comment>